<gene>
    <name evidence="1" type="ORF">D4739_02495</name>
</gene>
<keyword evidence="2" id="KW-1185">Reference proteome</keyword>
<evidence type="ECO:0008006" key="3">
    <source>
        <dbReference type="Google" id="ProtNLM"/>
    </source>
</evidence>
<sequence length="255" mass="27259">MVVDGCFLYRSDADQDGALDLTSGRRVAIGRSGSSTLVLDRDDVSRTAVVIEVGGQQVTFHCHQSFGSLTVSRDDGSPAATLRAGETLAVAHGTWELTLRAGRRIALVATVDLARPHVSATRSPGALTIGSWRIRDVLRPTEKTEWQLIAVLAALADSAARSGTLRPRQSLQLMVDAWFDHQFAPGGALTNRLDAALLELGVRGRPGVDKVPLLAEAFRNSGVLSDAEIGQVRAELARRADRNLPAAGRRLLLLG</sequence>
<organism evidence="1 2">
    <name type="scientific">Nocardioides cavernaquae</name>
    <dbReference type="NCBI Taxonomy" id="2321396"/>
    <lineage>
        <taxon>Bacteria</taxon>
        <taxon>Bacillati</taxon>
        <taxon>Actinomycetota</taxon>
        <taxon>Actinomycetes</taxon>
        <taxon>Propionibacteriales</taxon>
        <taxon>Nocardioidaceae</taxon>
        <taxon>Nocardioides</taxon>
    </lineage>
</organism>
<dbReference type="AlphaFoldDB" id="A0A3A5H350"/>
<evidence type="ECO:0000313" key="1">
    <source>
        <dbReference type="EMBL" id="RJS45206.1"/>
    </source>
</evidence>
<dbReference type="RefSeq" id="WP_120059107.1">
    <property type="nucleotide sequence ID" value="NZ_QYRP01000002.1"/>
</dbReference>
<dbReference type="EMBL" id="QYRP01000002">
    <property type="protein sequence ID" value="RJS45206.1"/>
    <property type="molecule type" value="Genomic_DNA"/>
</dbReference>
<comment type="caution">
    <text evidence="1">The sequence shown here is derived from an EMBL/GenBank/DDBJ whole genome shotgun (WGS) entry which is preliminary data.</text>
</comment>
<name>A0A3A5H350_9ACTN</name>
<dbReference type="SUPFAM" id="SSF49879">
    <property type="entry name" value="SMAD/FHA domain"/>
    <property type="match status" value="1"/>
</dbReference>
<dbReference type="Proteomes" id="UP000276542">
    <property type="component" value="Unassembled WGS sequence"/>
</dbReference>
<evidence type="ECO:0000313" key="2">
    <source>
        <dbReference type="Proteomes" id="UP000276542"/>
    </source>
</evidence>
<proteinExistence type="predicted"/>
<protein>
    <recommendedName>
        <fullName evidence="3">FHA domain-containing protein</fullName>
    </recommendedName>
</protein>
<reference evidence="2" key="1">
    <citation type="submission" date="2018-09" db="EMBL/GenBank/DDBJ databases">
        <authorList>
            <person name="Zhu H."/>
        </authorList>
    </citation>
    <scope>NUCLEOTIDE SEQUENCE [LARGE SCALE GENOMIC DNA]</scope>
    <source>
        <strain evidence="2">K1W22B-1</strain>
    </source>
</reference>
<dbReference type="InterPro" id="IPR008984">
    <property type="entry name" value="SMAD_FHA_dom_sf"/>
</dbReference>
<accession>A0A3A5H350</accession>